<dbReference type="Proteomes" id="UP000696280">
    <property type="component" value="Unassembled WGS sequence"/>
</dbReference>
<comment type="caution">
    <text evidence="1">The sequence shown here is derived from an EMBL/GenBank/DDBJ whole genome shotgun (WGS) entry which is preliminary data.</text>
</comment>
<organism evidence="1 2">
    <name type="scientific">Hymenoscyphus fraxineus</name>
    <dbReference type="NCBI Taxonomy" id="746836"/>
    <lineage>
        <taxon>Eukaryota</taxon>
        <taxon>Fungi</taxon>
        <taxon>Dikarya</taxon>
        <taxon>Ascomycota</taxon>
        <taxon>Pezizomycotina</taxon>
        <taxon>Leotiomycetes</taxon>
        <taxon>Helotiales</taxon>
        <taxon>Helotiaceae</taxon>
        <taxon>Hymenoscyphus</taxon>
    </lineage>
</organism>
<name>A0A9N9L282_9HELO</name>
<evidence type="ECO:0000313" key="1">
    <source>
        <dbReference type="EMBL" id="CAG8955707.1"/>
    </source>
</evidence>
<dbReference type="OrthoDB" id="10287947at2759"/>
<sequence length="260" mass="30109">MPRSHHPDKEKFDLTLQQIQGPKWKFTLGHGFEDLRANPFQNYPTNLETRKPIDKRSLERIVPQVRAMYHFGTSQTIHRDNPSLIHAMSTFHREVGHAAEFYQSFKQQFDQEISQMTYLSKPNLNAIWTERVLEKRQGDDGNQGTGTDTSQYHAPKFCKKFEDTKRSLIRSAKEVLESIDLAWTRAKNSNGGDLADPARHFREKVSLAFDQTKELMEWAALSPDACEALTRELNSLKELVNPDSERVKDLYKSKNLEEES</sequence>
<protein>
    <submittedName>
        <fullName evidence="1">Uncharacterized protein</fullName>
    </submittedName>
</protein>
<dbReference type="AlphaFoldDB" id="A0A9N9L282"/>
<proteinExistence type="predicted"/>
<dbReference type="EMBL" id="CAJVRL010000065">
    <property type="protein sequence ID" value="CAG8955707.1"/>
    <property type="molecule type" value="Genomic_DNA"/>
</dbReference>
<accession>A0A9N9L282</accession>
<evidence type="ECO:0000313" key="2">
    <source>
        <dbReference type="Proteomes" id="UP000696280"/>
    </source>
</evidence>
<reference evidence="1" key="1">
    <citation type="submission" date="2021-07" db="EMBL/GenBank/DDBJ databases">
        <authorList>
            <person name="Durling M."/>
        </authorList>
    </citation>
    <scope>NUCLEOTIDE SEQUENCE</scope>
</reference>
<gene>
    <name evidence="1" type="ORF">HYFRA_00010973</name>
</gene>
<keyword evidence="2" id="KW-1185">Reference proteome</keyword>